<reference evidence="2 3" key="1">
    <citation type="journal article" date="1994" name="J. Ferment. Bioeng.">
        <title>Molecular cloning and nucleotide sequence of the gene for an alkaline protease from the alkalophilic Bacillus sp. KSM-K16.</title>
        <authorList>
            <person name="Hakamada Y."/>
            <person name="Kobayashi T."/>
            <person name="Hitomi J."/>
            <person name="Kawai S."/>
            <person name="Ito S."/>
        </authorList>
    </citation>
    <scope>NUCLEOTIDE SEQUENCE [LARGE SCALE GENOMIC DNA]</scope>
    <source>
        <strain evidence="2 3">KSM-K16</strain>
    </source>
</reference>
<evidence type="ECO:0000313" key="3">
    <source>
        <dbReference type="Proteomes" id="UP000001168"/>
    </source>
</evidence>
<gene>
    <name evidence="2" type="ordered locus">ABC3980</name>
</gene>
<accession>Q5WAU9</accession>
<keyword evidence="1" id="KW-0472">Membrane</keyword>
<feature type="transmembrane region" description="Helical" evidence="1">
    <location>
        <begin position="74"/>
        <end position="94"/>
    </location>
</feature>
<organism evidence="2 3">
    <name type="scientific">Shouchella clausii (strain KSM-K16)</name>
    <name type="common">Alkalihalobacillus clausii</name>
    <dbReference type="NCBI Taxonomy" id="66692"/>
    <lineage>
        <taxon>Bacteria</taxon>
        <taxon>Bacillati</taxon>
        <taxon>Bacillota</taxon>
        <taxon>Bacilli</taxon>
        <taxon>Bacillales</taxon>
        <taxon>Bacillaceae</taxon>
        <taxon>Shouchella</taxon>
    </lineage>
</organism>
<dbReference type="KEGG" id="bcl:ABC3980"/>
<name>Q5WAU9_SHOC1</name>
<dbReference type="HOGENOM" id="CLU_082943_0_0_9"/>
<reference evidence="2 3" key="5">
    <citation type="journal article" date="2007" name="Extremophiles">
        <title>Intragenomic diversity of the V1 regions of 16S rRNA genes in high-alkaline protease-producing Bacillus clausii spp.</title>
        <authorList>
            <person name="Kageyama Y."/>
            <person name="Takaki Y."/>
            <person name="Shimamura S."/>
            <person name="Nishi S."/>
            <person name="Nogi Y."/>
            <person name="Uchimura K."/>
            <person name="Kobayashi T."/>
            <person name="Hitomi J."/>
            <person name="Ozaki K."/>
            <person name="Kawai S."/>
            <person name="Ito S."/>
            <person name="Horikoshi K."/>
        </authorList>
    </citation>
    <scope>NUCLEOTIDE SEQUENCE [LARGE SCALE GENOMIC DNA]</scope>
    <source>
        <strain evidence="2 3">KSM-K16</strain>
    </source>
</reference>
<reference evidence="2 3" key="3">
    <citation type="journal article" date="1997" name="Protein Eng.">
        <title>High-resolution crystal structure of M-protease: phylogeny aided analysis of the high-alkaline adaptation mechanism.</title>
        <authorList>
            <person name="Shirai T."/>
            <person name="Suzuki A."/>
            <person name="Yamane T."/>
            <person name="Ashida T."/>
            <person name="Kobayashi T."/>
            <person name="Ito S."/>
        </authorList>
    </citation>
    <scope>NUCLEOTIDE SEQUENCE [LARGE SCALE GENOMIC DNA]</scope>
    <source>
        <strain evidence="2 3">KSM-K16</strain>
    </source>
</reference>
<keyword evidence="1" id="KW-1133">Transmembrane helix</keyword>
<protein>
    <submittedName>
        <fullName evidence="2">Uncharacterized protein</fullName>
    </submittedName>
</protein>
<sequence length="292" mass="33943">MRHKTSPSHSVAFPLNLNSIFNNTFKNEDYFTMPKAPFFHLLRVLVEFSLCLFYDKTKHHMAGAKVGWMMKKGIWIPIVVLIALGGGVAMAFALNGSDDIALTDDFTSSFLDPEVETDDGFHYFQSEKNNFSMWFPAGYYIEDDPVRYESKDHFEFLNIYEEETTTSKDRGYTGYIQLTYENNVSEHEAKIQLQILLEDLGFNDQYEELQTENATIYYGSSYYTLEGKRGVTYDPATHSANQYFALVQSHDAKEFITVDYRILCDDYESCEVNNERESRFFDTLIQSIRFQK</sequence>
<dbReference type="STRING" id="66692.ABC3980"/>
<dbReference type="Proteomes" id="UP000001168">
    <property type="component" value="Chromosome"/>
</dbReference>
<proteinExistence type="predicted"/>
<evidence type="ECO:0000313" key="2">
    <source>
        <dbReference type="EMBL" id="BAD66511.1"/>
    </source>
</evidence>
<keyword evidence="1" id="KW-0812">Transmembrane</keyword>
<reference evidence="3" key="4">
    <citation type="submission" date="2003-10" db="EMBL/GenBank/DDBJ databases">
        <title>The complete genome sequence of the alkaliphilic Bacillus clausii KSM-K16.</title>
        <authorList>
            <person name="Takaki Y."/>
            <person name="Kageyama Y."/>
            <person name="Shimamura S."/>
            <person name="Suzuki H."/>
            <person name="Nishi S."/>
            <person name="Hatada Y."/>
            <person name="Kawai S."/>
            <person name="Ito S."/>
            <person name="Horikoshi K."/>
        </authorList>
    </citation>
    <scope>NUCLEOTIDE SEQUENCE [LARGE SCALE GENOMIC DNA]</scope>
    <source>
        <strain evidence="3">KSM-K16</strain>
    </source>
</reference>
<dbReference type="AlphaFoldDB" id="Q5WAU9"/>
<dbReference type="eggNOG" id="ENOG5031WI5">
    <property type="taxonomic scope" value="Bacteria"/>
</dbReference>
<keyword evidence="3" id="KW-1185">Reference proteome</keyword>
<feature type="transmembrane region" description="Helical" evidence="1">
    <location>
        <begin position="36"/>
        <end position="54"/>
    </location>
</feature>
<dbReference type="EMBL" id="AP006627">
    <property type="protein sequence ID" value="BAD66511.1"/>
    <property type="molecule type" value="Genomic_DNA"/>
</dbReference>
<evidence type="ECO:0000256" key="1">
    <source>
        <dbReference type="SAM" id="Phobius"/>
    </source>
</evidence>
<reference evidence="2 3" key="2">
    <citation type="journal article" date="1995" name="Appl. Microbiol. Biotechnol.">
        <title>Purification and properties of an alkaline protease from alkalophilic Bacillus sp. KSM-K16.</title>
        <authorList>
            <person name="Kobayashi T."/>
            <person name="Hakamada Y."/>
            <person name="Adachi S."/>
            <person name="Hitomi J."/>
            <person name="Yoshimatsu T."/>
            <person name="Koike K."/>
            <person name="Kawai S."/>
            <person name="Ito S."/>
        </authorList>
    </citation>
    <scope>NUCLEOTIDE SEQUENCE [LARGE SCALE GENOMIC DNA]</scope>
    <source>
        <strain evidence="2 3">KSM-K16</strain>
    </source>
</reference>